<dbReference type="PANTHER" id="PTHR39450">
    <property type="entry name" value="MOLYBDOPTERIN OXIDOREDUCTASE, 4FE-4S CLUSTER-BINDING SUBUNIT"/>
    <property type="match status" value="1"/>
</dbReference>
<dbReference type="PANTHER" id="PTHR39450:SF1">
    <property type="entry name" value="DUF1667 DOMAIN-CONTAINING PROTEIN"/>
    <property type="match status" value="1"/>
</dbReference>
<reference evidence="1 2" key="1">
    <citation type="submission" date="2018-05" db="EMBL/GenBank/DDBJ databases">
        <title>The Hungate 1000. A catalogue of reference genomes from the rumen microbiome.</title>
        <authorList>
            <person name="Kelly W."/>
        </authorList>
    </citation>
    <scope>NUCLEOTIDE SEQUENCE [LARGE SCALE GENOMIC DNA]</scope>
    <source>
        <strain evidence="1 2">NLAE-zl-C242</strain>
    </source>
</reference>
<dbReference type="InterPro" id="IPR012460">
    <property type="entry name" value="DUF1667"/>
</dbReference>
<dbReference type="SUPFAM" id="SSF160148">
    <property type="entry name" value="CPE0013-like"/>
    <property type="match status" value="1"/>
</dbReference>
<dbReference type="SUPFAM" id="SSF53706">
    <property type="entry name" value="Formate dehydrogenase/DMSO reductase, domains 1-3"/>
    <property type="match status" value="1"/>
</dbReference>
<name>A0A2Y9BCT8_9FIRM</name>
<dbReference type="EMBL" id="QGDL01000005">
    <property type="protein sequence ID" value="PWJ29967.1"/>
    <property type="molecule type" value="Genomic_DNA"/>
</dbReference>
<dbReference type="Gene3D" id="3.10.530.10">
    <property type="entry name" value="CPE0013-like"/>
    <property type="match status" value="1"/>
</dbReference>
<dbReference type="Proteomes" id="UP000245845">
    <property type="component" value="Unassembled WGS sequence"/>
</dbReference>
<evidence type="ECO:0000313" key="1">
    <source>
        <dbReference type="EMBL" id="PWJ29967.1"/>
    </source>
</evidence>
<sequence length="121" mass="12846">MERRELICIGCPMGCPLSVETEEGKVISVTGNTCPRGDSYARKEVTNPTRIVTTTVRVTGGVQEMVSVKTKTDIPKGKIFDCVKALKNAQAEAPVRIGDVILQNAAGTGVDIVATKNVDAL</sequence>
<dbReference type="InterPro" id="IPR036593">
    <property type="entry name" value="CPE0013-like_sf"/>
</dbReference>
<evidence type="ECO:0000313" key="2">
    <source>
        <dbReference type="Proteomes" id="UP000245845"/>
    </source>
</evidence>
<protein>
    <submittedName>
        <fullName evidence="1">CxxC motif-containing protein</fullName>
    </submittedName>
</protein>
<keyword evidence="2" id="KW-1185">Reference proteome</keyword>
<accession>A0A2Y9BCT8</accession>
<gene>
    <name evidence="1" type="ORF">A8806_105270</name>
</gene>
<dbReference type="OrthoDB" id="9811531at2"/>
<dbReference type="RefSeq" id="WP_109731092.1">
    <property type="nucleotide sequence ID" value="NZ_BAAACK010000018.1"/>
</dbReference>
<organism evidence="1 2">
    <name type="scientific">Faecalicatena orotica</name>
    <dbReference type="NCBI Taxonomy" id="1544"/>
    <lineage>
        <taxon>Bacteria</taxon>
        <taxon>Bacillati</taxon>
        <taxon>Bacillota</taxon>
        <taxon>Clostridia</taxon>
        <taxon>Lachnospirales</taxon>
        <taxon>Lachnospiraceae</taxon>
        <taxon>Faecalicatena</taxon>
    </lineage>
</organism>
<dbReference type="AlphaFoldDB" id="A0A2Y9BCT8"/>
<proteinExistence type="predicted"/>
<dbReference type="Pfam" id="PF07892">
    <property type="entry name" value="DUF1667"/>
    <property type="match status" value="1"/>
</dbReference>
<comment type="caution">
    <text evidence="1">The sequence shown here is derived from an EMBL/GenBank/DDBJ whole genome shotgun (WGS) entry which is preliminary data.</text>
</comment>